<dbReference type="EMBL" id="MU001682">
    <property type="protein sequence ID" value="KAF2456680.1"/>
    <property type="molecule type" value="Genomic_DNA"/>
</dbReference>
<feature type="region of interest" description="Disordered" evidence="6">
    <location>
        <begin position="146"/>
        <end position="187"/>
    </location>
</feature>
<comment type="similarity">
    <text evidence="2 5">Belongs to the RRS1 family.</text>
</comment>
<name>A0A6A6NY66_9PEZI</name>
<evidence type="ECO:0000256" key="2">
    <source>
        <dbReference type="ARBA" id="ARBA00010077"/>
    </source>
</evidence>
<evidence type="ECO:0000256" key="5">
    <source>
        <dbReference type="RuleBase" id="RU364132"/>
    </source>
</evidence>
<reference evidence="7" key="1">
    <citation type="journal article" date="2020" name="Stud. Mycol.">
        <title>101 Dothideomycetes genomes: a test case for predicting lifestyles and emergence of pathogens.</title>
        <authorList>
            <person name="Haridas S."/>
            <person name="Albert R."/>
            <person name="Binder M."/>
            <person name="Bloem J."/>
            <person name="Labutti K."/>
            <person name="Salamov A."/>
            <person name="Andreopoulos B."/>
            <person name="Baker S."/>
            <person name="Barry K."/>
            <person name="Bills G."/>
            <person name="Bluhm B."/>
            <person name="Cannon C."/>
            <person name="Castanera R."/>
            <person name="Culley D."/>
            <person name="Daum C."/>
            <person name="Ezra D."/>
            <person name="Gonzalez J."/>
            <person name="Henrissat B."/>
            <person name="Kuo A."/>
            <person name="Liang C."/>
            <person name="Lipzen A."/>
            <person name="Lutzoni F."/>
            <person name="Magnuson J."/>
            <person name="Mondo S."/>
            <person name="Nolan M."/>
            <person name="Ohm R."/>
            <person name="Pangilinan J."/>
            <person name="Park H.-J."/>
            <person name="Ramirez L."/>
            <person name="Alfaro M."/>
            <person name="Sun H."/>
            <person name="Tritt A."/>
            <person name="Yoshinaga Y."/>
            <person name="Zwiers L.-H."/>
            <person name="Turgeon B."/>
            <person name="Goodwin S."/>
            <person name="Spatafora J."/>
            <person name="Crous P."/>
            <person name="Grigoriev I."/>
        </authorList>
    </citation>
    <scope>NUCLEOTIDE SEQUENCE</scope>
    <source>
        <strain evidence="7">ATCC 16933</strain>
    </source>
</reference>
<keyword evidence="8" id="KW-1185">Reference proteome</keyword>
<keyword evidence="3 5" id="KW-0690">Ribosome biogenesis</keyword>
<gene>
    <name evidence="7" type="ORF">BDY21DRAFT_273174</name>
</gene>
<evidence type="ECO:0000256" key="3">
    <source>
        <dbReference type="ARBA" id="ARBA00022517"/>
    </source>
</evidence>
<dbReference type="InterPro" id="IPR007023">
    <property type="entry name" value="Ribosom_reg"/>
</dbReference>
<protein>
    <recommendedName>
        <fullName evidence="5">Ribosome biogenesis regulatory protein</fullName>
    </recommendedName>
</protein>
<keyword evidence="4 5" id="KW-0539">Nucleus</keyword>
<accession>A0A6A6NY66</accession>
<proteinExistence type="inferred from homology"/>
<evidence type="ECO:0000256" key="6">
    <source>
        <dbReference type="SAM" id="MobiDB-lite"/>
    </source>
</evidence>
<feature type="non-terminal residue" evidence="7">
    <location>
        <position position="187"/>
    </location>
</feature>
<dbReference type="AlphaFoldDB" id="A0A6A6NY66"/>
<organism evidence="7 8">
    <name type="scientific">Lineolata rhizophorae</name>
    <dbReference type="NCBI Taxonomy" id="578093"/>
    <lineage>
        <taxon>Eukaryota</taxon>
        <taxon>Fungi</taxon>
        <taxon>Dikarya</taxon>
        <taxon>Ascomycota</taxon>
        <taxon>Pezizomycotina</taxon>
        <taxon>Dothideomycetes</taxon>
        <taxon>Dothideomycetes incertae sedis</taxon>
        <taxon>Lineolatales</taxon>
        <taxon>Lineolataceae</taxon>
        <taxon>Lineolata</taxon>
    </lineage>
</organism>
<dbReference type="Pfam" id="PF04939">
    <property type="entry name" value="RRS1"/>
    <property type="match status" value="1"/>
</dbReference>
<comment type="function">
    <text evidence="5">Involved in ribosomal large subunit assembly.</text>
</comment>
<feature type="compositionally biased region" description="Basic and acidic residues" evidence="6">
    <location>
        <begin position="146"/>
        <end position="165"/>
    </location>
</feature>
<dbReference type="Proteomes" id="UP000799766">
    <property type="component" value="Unassembled WGS sequence"/>
</dbReference>
<evidence type="ECO:0000313" key="8">
    <source>
        <dbReference type="Proteomes" id="UP000799766"/>
    </source>
</evidence>
<sequence>PTGSVAVEKPTPYTFDLGNLLANDANPLPPKPDEPALQAAARDAAQALVNQLLTTCPATATASGNVVLALPDAATPLPREKPAPAAKEPTAWERFAARKGIRAKRRDERGKLVYDEEKGEWVPRWGYKGKNKEAEQQWLVEVDAKREREKGEALDPRKESREARKERVKRNERKMRANERRSKKGVA</sequence>
<evidence type="ECO:0000256" key="4">
    <source>
        <dbReference type="ARBA" id="ARBA00023242"/>
    </source>
</evidence>
<dbReference type="OrthoDB" id="28455at2759"/>
<dbReference type="GO" id="GO:0005634">
    <property type="term" value="C:nucleus"/>
    <property type="evidence" value="ECO:0007669"/>
    <property type="project" value="UniProtKB-SubCell"/>
</dbReference>
<dbReference type="GO" id="GO:0042254">
    <property type="term" value="P:ribosome biogenesis"/>
    <property type="evidence" value="ECO:0007669"/>
    <property type="project" value="UniProtKB-KW"/>
</dbReference>
<evidence type="ECO:0000256" key="1">
    <source>
        <dbReference type="ARBA" id="ARBA00004123"/>
    </source>
</evidence>
<feature type="non-terminal residue" evidence="7">
    <location>
        <position position="1"/>
    </location>
</feature>
<evidence type="ECO:0000313" key="7">
    <source>
        <dbReference type="EMBL" id="KAF2456680.1"/>
    </source>
</evidence>
<comment type="subcellular location">
    <subcellularLocation>
        <location evidence="1 5">Nucleus</location>
    </subcellularLocation>
</comment>